<protein>
    <submittedName>
        <fullName evidence="1">Uncharacterized protein</fullName>
    </submittedName>
</protein>
<sequence length="38" mass="4280">MFLTTKEKQEHQILLPLPISLASCTRFVICNSKDAICS</sequence>
<name>A0A8S5QPE6_9CAUD</name>
<organism evidence="1">
    <name type="scientific">Siphoviridae sp. ctqwO1</name>
    <dbReference type="NCBI Taxonomy" id="2826472"/>
    <lineage>
        <taxon>Viruses</taxon>
        <taxon>Duplodnaviria</taxon>
        <taxon>Heunggongvirae</taxon>
        <taxon>Uroviricota</taxon>
        <taxon>Caudoviricetes</taxon>
    </lineage>
</organism>
<dbReference type="EMBL" id="BK015696">
    <property type="protein sequence ID" value="DAE20492.1"/>
    <property type="molecule type" value="Genomic_DNA"/>
</dbReference>
<accession>A0A8S5QPE6</accession>
<dbReference type="PROSITE" id="PS51257">
    <property type="entry name" value="PROKAR_LIPOPROTEIN"/>
    <property type="match status" value="1"/>
</dbReference>
<evidence type="ECO:0000313" key="1">
    <source>
        <dbReference type="EMBL" id="DAE20492.1"/>
    </source>
</evidence>
<reference evidence="1" key="1">
    <citation type="journal article" date="2021" name="Proc. Natl. Acad. Sci. U.S.A.">
        <title>A Catalog of Tens of Thousands of Viruses from Human Metagenomes Reveals Hidden Associations with Chronic Diseases.</title>
        <authorList>
            <person name="Tisza M.J."/>
            <person name="Buck C.B."/>
        </authorList>
    </citation>
    <scope>NUCLEOTIDE SEQUENCE</scope>
    <source>
        <strain evidence="1">CtqwO1</strain>
    </source>
</reference>
<proteinExistence type="predicted"/>